<comment type="similarity">
    <text evidence="1">Belongs to the NusB family.</text>
</comment>
<dbReference type="GO" id="GO:0006353">
    <property type="term" value="P:DNA-templated transcription termination"/>
    <property type="evidence" value="ECO:0007669"/>
    <property type="project" value="InterPro"/>
</dbReference>
<dbReference type="Gene3D" id="1.10.940.10">
    <property type="entry name" value="NusB-like"/>
    <property type="match status" value="1"/>
</dbReference>
<dbReference type="InterPro" id="IPR006027">
    <property type="entry name" value="NusB_RsmB_TIM44"/>
</dbReference>
<dbReference type="GO" id="GO:0031564">
    <property type="term" value="P:transcription antitermination"/>
    <property type="evidence" value="ECO:0007669"/>
    <property type="project" value="UniProtKB-KW"/>
</dbReference>
<dbReference type="GO" id="GO:0003723">
    <property type="term" value="F:RNA binding"/>
    <property type="evidence" value="ECO:0007669"/>
    <property type="project" value="UniProtKB-KW"/>
</dbReference>
<keyword evidence="4" id="KW-0805">Transcription regulation</keyword>
<dbReference type="InterPro" id="IPR011605">
    <property type="entry name" value="NusB_fam"/>
</dbReference>
<dbReference type="HAMAP" id="MF_00073">
    <property type="entry name" value="NusB"/>
    <property type="match status" value="1"/>
</dbReference>
<evidence type="ECO:0000256" key="1">
    <source>
        <dbReference type="ARBA" id="ARBA00005952"/>
    </source>
</evidence>
<evidence type="ECO:0000256" key="2">
    <source>
        <dbReference type="ARBA" id="ARBA00022814"/>
    </source>
</evidence>
<dbReference type="PANTHER" id="PTHR11078:SF3">
    <property type="entry name" value="ANTITERMINATION NUSB DOMAIN-CONTAINING PROTEIN"/>
    <property type="match status" value="1"/>
</dbReference>
<sequence length="137" mass="14936">MSRRSDQRRAAVFALYQHEVTGRELGDLLERDASMFTRSLAYAVEDRRGELDAVISAHSKGWPIQRIAPLERSIMRVALLEMLHADAAPGDTPIPPEGAIDEAVETAKIYCGADAPGFVNGILAAALRQIGENPQQP</sequence>
<keyword evidence="2" id="KW-0889">Transcription antitermination</keyword>
<dbReference type="EMBL" id="CAFBMX010000003">
    <property type="protein sequence ID" value="CAB4922852.1"/>
    <property type="molecule type" value="Genomic_DNA"/>
</dbReference>
<feature type="domain" description="NusB/RsmB/TIM44" evidence="6">
    <location>
        <begin position="6"/>
        <end position="128"/>
    </location>
</feature>
<evidence type="ECO:0000256" key="3">
    <source>
        <dbReference type="ARBA" id="ARBA00022884"/>
    </source>
</evidence>
<keyword evidence="3" id="KW-0694">RNA-binding</keyword>
<evidence type="ECO:0000259" key="6">
    <source>
        <dbReference type="Pfam" id="PF01029"/>
    </source>
</evidence>
<dbReference type="SUPFAM" id="SSF48013">
    <property type="entry name" value="NusB-like"/>
    <property type="match status" value="1"/>
</dbReference>
<protein>
    <submittedName>
        <fullName evidence="7">Unannotated protein</fullName>
    </submittedName>
</protein>
<keyword evidence="5" id="KW-0804">Transcription</keyword>
<dbReference type="Pfam" id="PF01029">
    <property type="entry name" value="NusB"/>
    <property type="match status" value="1"/>
</dbReference>
<name>A0A6J7HTF1_9ZZZZ</name>
<dbReference type="PANTHER" id="PTHR11078">
    <property type="entry name" value="N UTILIZATION SUBSTANCE PROTEIN B-RELATED"/>
    <property type="match status" value="1"/>
</dbReference>
<evidence type="ECO:0000313" key="7">
    <source>
        <dbReference type="EMBL" id="CAB4922852.1"/>
    </source>
</evidence>
<dbReference type="InterPro" id="IPR035926">
    <property type="entry name" value="NusB-like_sf"/>
</dbReference>
<organism evidence="7">
    <name type="scientific">freshwater metagenome</name>
    <dbReference type="NCBI Taxonomy" id="449393"/>
    <lineage>
        <taxon>unclassified sequences</taxon>
        <taxon>metagenomes</taxon>
        <taxon>ecological metagenomes</taxon>
    </lineage>
</organism>
<reference evidence="7" key="1">
    <citation type="submission" date="2020-05" db="EMBL/GenBank/DDBJ databases">
        <authorList>
            <person name="Chiriac C."/>
            <person name="Salcher M."/>
            <person name="Ghai R."/>
            <person name="Kavagutti S V."/>
        </authorList>
    </citation>
    <scope>NUCLEOTIDE SEQUENCE</scope>
</reference>
<evidence type="ECO:0000256" key="5">
    <source>
        <dbReference type="ARBA" id="ARBA00023163"/>
    </source>
</evidence>
<proteinExistence type="inferred from homology"/>
<dbReference type="AlphaFoldDB" id="A0A6J7HTF1"/>
<dbReference type="GO" id="GO:0005829">
    <property type="term" value="C:cytosol"/>
    <property type="evidence" value="ECO:0007669"/>
    <property type="project" value="TreeGrafter"/>
</dbReference>
<gene>
    <name evidence="7" type="ORF">UFOPK3674_00647</name>
</gene>
<evidence type="ECO:0000256" key="4">
    <source>
        <dbReference type="ARBA" id="ARBA00023015"/>
    </source>
</evidence>
<accession>A0A6J7HTF1</accession>